<dbReference type="PROSITE" id="PS00197">
    <property type="entry name" value="2FE2S_FER_1"/>
    <property type="match status" value="1"/>
</dbReference>
<dbReference type="GO" id="GO:0016491">
    <property type="term" value="F:oxidoreductase activity"/>
    <property type="evidence" value="ECO:0007669"/>
    <property type="project" value="InterPro"/>
</dbReference>
<dbReference type="InterPro" id="IPR001041">
    <property type="entry name" value="2Fe-2S_ferredoxin-type"/>
</dbReference>
<accession>A0A418VSN3</accession>
<dbReference type="EMBL" id="QYUL01000003">
    <property type="protein sequence ID" value="RJF79471.1"/>
    <property type="molecule type" value="Genomic_DNA"/>
</dbReference>
<dbReference type="InterPro" id="IPR008333">
    <property type="entry name" value="Cbr1-like_FAD-bd_dom"/>
</dbReference>
<keyword evidence="4" id="KW-1185">Reference proteome</keyword>
<protein>
    <submittedName>
        <fullName evidence="3">Oxidoreductase</fullName>
    </submittedName>
</protein>
<dbReference type="PROSITE" id="PS51384">
    <property type="entry name" value="FAD_FR"/>
    <property type="match status" value="1"/>
</dbReference>
<comment type="caution">
    <text evidence="3">The sequence shown here is derived from an EMBL/GenBank/DDBJ whole genome shotgun (WGS) entry which is preliminary data.</text>
</comment>
<feature type="domain" description="2Fe-2S ferredoxin-type" evidence="1">
    <location>
        <begin position="4"/>
        <end position="97"/>
    </location>
</feature>
<dbReference type="InterPro" id="IPR012675">
    <property type="entry name" value="Beta-grasp_dom_sf"/>
</dbReference>
<evidence type="ECO:0000313" key="4">
    <source>
        <dbReference type="Proteomes" id="UP000283458"/>
    </source>
</evidence>
<dbReference type="PANTHER" id="PTHR47354">
    <property type="entry name" value="NADH OXIDOREDUCTASE HCR"/>
    <property type="match status" value="1"/>
</dbReference>
<dbReference type="PRINTS" id="PR00410">
    <property type="entry name" value="PHEHYDRXLASE"/>
</dbReference>
<evidence type="ECO:0000259" key="2">
    <source>
        <dbReference type="PROSITE" id="PS51384"/>
    </source>
</evidence>
<dbReference type="InterPro" id="IPR001433">
    <property type="entry name" value="OxRdtase_FAD/NAD-bd"/>
</dbReference>
<dbReference type="RefSeq" id="WP_119832928.1">
    <property type="nucleotide sequence ID" value="NZ_QYUL01000003.1"/>
</dbReference>
<name>A0A418VSN3_9PROT</name>
<dbReference type="OrthoDB" id="9806195at2"/>
<dbReference type="SUPFAM" id="SSF63380">
    <property type="entry name" value="Riboflavin synthase domain-like"/>
    <property type="match status" value="1"/>
</dbReference>
<organism evidence="3 4">
    <name type="scientific">Azospirillum cavernae</name>
    <dbReference type="NCBI Taxonomy" id="2320860"/>
    <lineage>
        <taxon>Bacteria</taxon>
        <taxon>Pseudomonadati</taxon>
        <taxon>Pseudomonadota</taxon>
        <taxon>Alphaproteobacteria</taxon>
        <taxon>Rhodospirillales</taxon>
        <taxon>Azospirillaceae</taxon>
        <taxon>Azospirillum</taxon>
    </lineage>
</organism>
<dbReference type="PROSITE" id="PS51085">
    <property type="entry name" value="2FE2S_FER_2"/>
    <property type="match status" value="1"/>
</dbReference>
<dbReference type="CDD" id="cd00207">
    <property type="entry name" value="fer2"/>
    <property type="match status" value="1"/>
</dbReference>
<dbReference type="SUPFAM" id="SSF54292">
    <property type="entry name" value="2Fe-2S ferredoxin-like"/>
    <property type="match status" value="1"/>
</dbReference>
<dbReference type="SUPFAM" id="SSF52343">
    <property type="entry name" value="Ferredoxin reductase-like, C-terminal NADP-linked domain"/>
    <property type="match status" value="1"/>
</dbReference>
<dbReference type="InterPro" id="IPR036010">
    <property type="entry name" value="2Fe-2S_ferredoxin-like_sf"/>
</dbReference>
<dbReference type="InterPro" id="IPR050415">
    <property type="entry name" value="MRET"/>
</dbReference>
<dbReference type="InterPro" id="IPR017927">
    <property type="entry name" value="FAD-bd_FR_type"/>
</dbReference>
<dbReference type="AlphaFoldDB" id="A0A418VSN3"/>
<proteinExistence type="predicted"/>
<dbReference type="Pfam" id="PF00175">
    <property type="entry name" value="NAD_binding_1"/>
    <property type="match status" value="1"/>
</dbReference>
<evidence type="ECO:0000313" key="3">
    <source>
        <dbReference type="EMBL" id="RJF79471.1"/>
    </source>
</evidence>
<dbReference type="Gene3D" id="2.40.30.10">
    <property type="entry name" value="Translation factors"/>
    <property type="match status" value="1"/>
</dbReference>
<dbReference type="InterPro" id="IPR039261">
    <property type="entry name" value="FNR_nucleotide-bd"/>
</dbReference>
<dbReference type="Gene3D" id="3.10.20.30">
    <property type="match status" value="1"/>
</dbReference>
<reference evidence="3 4" key="1">
    <citation type="submission" date="2018-09" db="EMBL/GenBank/DDBJ databases">
        <authorList>
            <person name="Zhu H."/>
        </authorList>
    </citation>
    <scope>NUCLEOTIDE SEQUENCE [LARGE SCALE GENOMIC DNA]</scope>
    <source>
        <strain evidence="3 4">K2W22B-5</strain>
    </source>
</reference>
<dbReference type="InterPro" id="IPR017938">
    <property type="entry name" value="Riboflavin_synthase-like_b-brl"/>
</dbReference>
<dbReference type="Pfam" id="PF00970">
    <property type="entry name" value="FAD_binding_6"/>
    <property type="match status" value="1"/>
</dbReference>
<evidence type="ECO:0000259" key="1">
    <source>
        <dbReference type="PROSITE" id="PS51085"/>
    </source>
</evidence>
<feature type="domain" description="FAD-binding FR-type" evidence="2">
    <location>
        <begin position="105"/>
        <end position="209"/>
    </location>
</feature>
<dbReference type="InterPro" id="IPR006058">
    <property type="entry name" value="2Fe2S_fd_BS"/>
</dbReference>
<dbReference type="GO" id="GO:0051537">
    <property type="term" value="F:2 iron, 2 sulfur cluster binding"/>
    <property type="evidence" value="ECO:0007669"/>
    <property type="project" value="InterPro"/>
</dbReference>
<dbReference type="Proteomes" id="UP000283458">
    <property type="component" value="Unassembled WGS sequence"/>
</dbReference>
<sequence>MSVHSIALLTRDGERLSFPCAEDQSLVEAAAAVDLFLPVVCREGGCGACRATAQEGEYHLGPHSSAALSAEDAERRTILLCRTYPRGPMSVGAPFDRSRILSQAVRPRGGAVTELTLVGERTVRLCLELEDEGEGRAAEFEAGQYMELEIPGEGVRRAYSLANTANWDGALEFLIRLQPQGRFSGYLERRAKIGDRVLTHGPLGGFTLQEHGLRPRWFVAGGTGLAPMLSMLRRMADYQDPQPARLYFGVNRESELFALDELGRLAEELPGFTLIPCVWRAGEGWQGFRGTPADAVRADLAALGVAPDLYTCGPPALIDAVERAAREQGVPDSHLFSERFLPSVA</sequence>
<dbReference type="Gene3D" id="3.40.50.80">
    <property type="entry name" value="Nucleotide-binding domain of ferredoxin-NADP reductase (FNR) module"/>
    <property type="match status" value="1"/>
</dbReference>
<gene>
    <name evidence="3" type="ORF">D3877_22135</name>
</gene>
<dbReference type="Pfam" id="PF00111">
    <property type="entry name" value="Fer2"/>
    <property type="match status" value="1"/>
</dbReference>
<dbReference type="PANTHER" id="PTHR47354:SF5">
    <property type="entry name" value="PROTEIN RFBI"/>
    <property type="match status" value="1"/>
</dbReference>